<evidence type="ECO:0000313" key="3">
    <source>
        <dbReference type="Proteomes" id="UP001382727"/>
    </source>
</evidence>
<feature type="transmembrane region" description="Helical" evidence="1">
    <location>
        <begin position="97"/>
        <end position="115"/>
    </location>
</feature>
<feature type="transmembrane region" description="Helical" evidence="1">
    <location>
        <begin position="44"/>
        <end position="60"/>
    </location>
</feature>
<dbReference type="PANTHER" id="PTHR28008">
    <property type="entry name" value="DOMAIN PROTEIN, PUTATIVE (AFU_ORTHOLOGUE AFUA_3G10980)-RELATED"/>
    <property type="match status" value="1"/>
</dbReference>
<keyword evidence="1" id="KW-1133">Transmembrane helix</keyword>
<keyword evidence="1" id="KW-0472">Membrane</keyword>
<organism evidence="2 3">
    <name type="scientific">Janibacter alittae</name>
    <dbReference type="NCBI Taxonomy" id="3115209"/>
    <lineage>
        <taxon>Bacteria</taxon>
        <taxon>Bacillati</taxon>
        <taxon>Actinomycetota</taxon>
        <taxon>Actinomycetes</taxon>
        <taxon>Micrococcales</taxon>
        <taxon>Intrasporangiaceae</taxon>
        <taxon>Janibacter</taxon>
    </lineage>
</organism>
<evidence type="ECO:0000313" key="2">
    <source>
        <dbReference type="EMBL" id="WXB75508.1"/>
    </source>
</evidence>
<protein>
    <submittedName>
        <fullName evidence="2">VanZ family protein</fullName>
    </submittedName>
</protein>
<feature type="transmembrane region" description="Helical" evidence="1">
    <location>
        <begin position="67"/>
        <end position="85"/>
    </location>
</feature>
<accession>A0ABZ2MES2</accession>
<proteinExistence type="predicted"/>
<dbReference type="RefSeq" id="WP_338748234.1">
    <property type="nucleotide sequence ID" value="NZ_CP144913.1"/>
</dbReference>
<evidence type="ECO:0000256" key="1">
    <source>
        <dbReference type="SAM" id="Phobius"/>
    </source>
</evidence>
<name>A0ABZ2MES2_9MICO</name>
<gene>
    <name evidence="2" type="ORF">V1351_11180</name>
</gene>
<reference evidence="2 3" key="1">
    <citation type="submission" date="2024-02" db="EMBL/GenBank/DDBJ databases">
        <title>Janibacter sp. nov., isolated from gut of marine sandworm.</title>
        <authorList>
            <person name="Kim B."/>
            <person name="Jun M.O."/>
            <person name="Shin N.-R."/>
        </authorList>
    </citation>
    <scope>NUCLEOTIDE SEQUENCE [LARGE SCALE GENOMIC DNA]</scope>
    <source>
        <strain evidence="2 3">A1S7</strain>
    </source>
</reference>
<dbReference type="PANTHER" id="PTHR28008:SF1">
    <property type="entry name" value="DOMAIN PROTEIN, PUTATIVE (AFU_ORTHOLOGUE AFUA_3G10980)-RELATED"/>
    <property type="match status" value="1"/>
</dbReference>
<feature type="transmembrane region" description="Helical" evidence="1">
    <location>
        <begin position="9"/>
        <end position="29"/>
    </location>
</feature>
<dbReference type="EMBL" id="CP144913">
    <property type="protein sequence ID" value="WXB75508.1"/>
    <property type="molecule type" value="Genomic_DNA"/>
</dbReference>
<sequence>MNEPRSARWVAPVGVWLLLGLQLVVLYTPSAPGPPAPIPHADKVVHVLVFAAPVLVAGLARRGWWSLLAVAGALHAPVSEVVQHLVLPGRSGDLRDVVADLIGVAAASIAVSLWFRRPRGRRP</sequence>
<keyword evidence="1" id="KW-0812">Transmembrane</keyword>
<dbReference type="Proteomes" id="UP001382727">
    <property type="component" value="Chromosome"/>
</dbReference>
<keyword evidence="3" id="KW-1185">Reference proteome</keyword>